<keyword evidence="2" id="KW-0012">Acyltransferase</keyword>
<accession>A0A7C4CA02</accession>
<dbReference type="Gene3D" id="3.40.630.30">
    <property type="match status" value="1"/>
</dbReference>
<evidence type="ECO:0000259" key="1">
    <source>
        <dbReference type="PROSITE" id="PS51186"/>
    </source>
</evidence>
<dbReference type="AlphaFoldDB" id="A0A7C4CA02"/>
<dbReference type="PANTHER" id="PTHR41368">
    <property type="entry name" value="PROTEIN YGHO"/>
    <property type="match status" value="1"/>
</dbReference>
<gene>
    <name evidence="2" type="ORF">ENS41_00825</name>
</gene>
<dbReference type="SUPFAM" id="SSF55729">
    <property type="entry name" value="Acyl-CoA N-acyltransferases (Nat)"/>
    <property type="match status" value="1"/>
</dbReference>
<dbReference type="GO" id="GO:0016747">
    <property type="term" value="F:acyltransferase activity, transferring groups other than amino-acyl groups"/>
    <property type="evidence" value="ECO:0007669"/>
    <property type="project" value="InterPro"/>
</dbReference>
<protein>
    <submittedName>
        <fullName evidence="2">Acyl-CoA N-acyltransferase</fullName>
    </submittedName>
</protein>
<comment type="caution">
    <text evidence="2">The sequence shown here is derived from an EMBL/GenBank/DDBJ whole genome shotgun (WGS) entry which is preliminary data.</text>
</comment>
<keyword evidence="2" id="KW-0808">Transferase</keyword>
<dbReference type="InterPro" id="IPR000182">
    <property type="entry name" value="GNAT_dom"/>
</dbReference>
<organism evidence="2">
    <name type="scientific">candidate division WOR-3 bacterium</name>
    <dbReference type="NCBI Taxonomy" id="2052148"/>
    <lineage>
        <taxon>Bacteria</taxon>
        <taxon>Bacteria division WOR-3</taxon>
    </lineage>
</organism>
<proteinExistence type="predicted"/>
<name>A0A7C4CA02_UNCW3</name>
<dbReference type="PANTHER" id="PTHR41368:SF1">
    <property type="entry name" value="PROTEIN YGHO"/>
    <property type="match status" value="1"/>
</dbReference>
<reference evidence="2" key="1">
    <citation type="journal article" date="2020" name="mSystems">
        <title>Genome- and Community-Level Interaction Insights into Carbon Utilization and Element Cycling Functions of Hydrothermarchaeota in Hydrothermal Sediment.</title>
        <authorList>
            <person name="Zhou Z."/>
            <person name="Liu Y."/>
            <person name="Xu W."/>
            <person name="Pan J."/>
            <person name="Luo Z.H."/>
            <person name="Li M."/>
        </authorList>
    </citation>
    <scope>NUCLEOTIDE SEQUENCE [LARGE SCALE GENOMIC DNA]</scope>
    <source>
        <strain evidence="2">SpSt-488</strain>
    </source>
</reference>
<dbReference type="EMBL" id="DSUT01000013">
    <property type="protein sequence ID" value="HGK27485.1"/>
    <property type="molecule type" value="Genomic_DNA"/>
</dbReference>
<dbReference type="InterPro" id="IPR016181">
    <property type="entry name" value="Acyl_CoA_acyltransferase"/>
</dbReference>
<evidence type="ECO:0000313" key="2">
    <source>
        <dbReference type="EMBL" id="HGK27485.1"/>
    </source>
</evidence>
<dbReference type="InterPro" id="IPR039968">
    <property type="entry name" value="BcerS-like"/>
</dbReference>
<sequence>MALRVVEVTTDSQLEVFINLPWQTYRGNRCWVPPLRRDVRHLLDTARHPFWEHARRRLFLAELDGQPVGRISAQVDDNYNNLWHEKLGSFGFFECPDDQTVANALFTAAADWVRAQGMTVLRGPMSPSSNDEWGWLLDAYDSPPVLMMPYNPPYYHRLAENWGLQKAKDLLAFIKYASTPMPQRLTDLALKLKANPRITLRPVNMKALKDEMAIIRELYNESWQQNWGFQPMTDREMDLLAANLKTFADPGMVLFAFYDGNPAGLSITLPDMNQVLIRLNGRLGPVEMLKFLYYRRRITGSRALVFGFKQQYRRLGLPVLLFYETEQYMRRRGYQWCELSWNLEDNRLINDFDRELGAEVYKHYRVYEKPIQ</sequence>
<feature type="domain" description="N-acetyltransferase" evidence="1">
    <location>
        <begin position="198"/>
        <end position="372"/>
    </location>
</feature>
<dbReference type="PROSITE" id="PS51186">
    <property type="entry name" value="GNAT"/>
    <property type="match status" value="1"/>
</dbReference>